<dbReference type="PANTHER" id="PTHR34397:SF12">
    <property type="entry name" value="OS07G0424000 PROTEIN"/>
    <property type="match status" value="1"/>
</dbReference>
<dbReference type="EnsemblPlants" id="KQK06509">
    <property type="protein sequence ID" value="KQK06509"/>
    <property type="gene ID" value="BRADI_2g26730v3"/>
</dbReference>
<dbReference type="AlphaFoldDB" id="I1HJW4"/>
<reference evidence="1 2" key="1">
    <citation type="journal article" date="2010" name="Nature">
        <title>Genome sequencing and analysis of the model grass Brachypodium distachyon.</title>
        <authorList>
            <consortium name="International Brachypodium Initiative"/>
        </authorList>
    </citation>
    <scope>NUCLEOTIDE SEQUENCE [LARGE SCALE GENOMIC DNA]</scope>
    <source>
        <strain evidence="1 2">Bd21</strain>
    </source>
</reference>
<dbReference type="Gramene" id="KQK06509">
    <property type="protein sequence ID" value="KQK06509"/>
    <property type="gene ID" value="BRADI_2g26730v3"/>
</dbReference>
<gene>
    <name evidence="1" type="ORF">BRADI_2g26730v3</name>
</gene>
<reference evidence="2" key="3">
    <citation type="submission" date="2018-08" db="UniProtKB">
        <authorList>
            <consortium name="EnsemblPlants"/>
        </authorList>
    </citation>
    <scope>IDENTIFICATION</scope>
    <source>
        <strain evidence="2">cv. Bd21</strain>
    </source>
</reference>
<protein>
    <submittedName>
        <fullName evidence="1 2">Uncharacterized protein</fullName>
    </submittedName>
</protein>
<dbReference type="PANTHER" id="PTHR34397">
    <property type="entry name" value="OS05G0237600 PROTEIN"/>
    <property type="match status" value="1"/>
</dbReference>
<dbReference type="EMBL" id="CM000881">
    <property type="protein sequence ID" value="KQK06509.1"/>
    <property type="molecule type" value="Genomic_DNA"/>
</dbReference>
<dbReference type="OrthoDB" id="680534at2759"/>
<proteinExistence type="predicted"/>
<dbReference type="InParanoid" id="I1HJW4"/>
<evidence type="ECO:0000313" key="3">
    <source>
        <dbReference type="Proteomes" id="UP000008810"/>
    </source>
</evidence>
<dbReference type="Proteomes" id="UP000008810">
    <property type="component" value="Chromosome 2"/>
</dbReference>
<dbReference type="FunCoup" id="I1HJW4">
    <property type="interactions" value="150"/>
</dbReference>
<reference evidence="1" key="2">
    <citation type="submission" date="2017-06" db="EMBL/GenBank/DDBJ databases">
        <title>WGS assembly of Brachypodium distachyon.</title>
        <authorList>
            <consortium name="The International Brachypodium Initiative"/>
            <person name="Lucas S."/>
            <person name="Harmon-Smith M."/>
            <person name="Lail K."/>
            <person name="Tice H."/>
            <person name="Grimwood J."/>
            <person name="Bruce D."/>
            <person name="Barry K."/>
            <person name="Shu S."/>
            <person name="Lindquist E."/>
            <person name="Wang M."/>
            <person name="Pitluck S."/>
            <person name="Vogel J.P."/>
            <person name="Garvin D.F."/>
            <person name="Mockler T.C."/>
            <person name="Schmutz J."/>
            <person name="Rokhsar D."/>
            <person name="Bevan M.W."/>
        </authorList>
    </citation>
    <scope>NUCLEOTIDE SEQUENCE</scope>
    <source>
        <strain evidence="1">Bd21</strain>
    </source>
</reference>
<name>I1HJW4_BRADI</name>
<dbReference type="HOGENOM" id="CLU_101959_0_0_1"/>
<dbReference type="OMA" id="FRCGYND"/>
<keyword evidence="3" id="KW-1185">Reference proteome</keyword>
<accession>I1HJW4</accession>
<sequence length="267" mass="30287">MGQGTSSPGNYDGYRQRAIDEELAAERGKALWRDQLRKPGGKDLPLLETYRQVTFHEACSSDALLSQLSALDASTPTCVYAKHVTKHEAKLTNGRFSVDADSPGRHIAEIFTDRELDNLIIDCYNSKGREMPVFDRDGRRYDFEFVYFENKWSNGVYRLVGSGEEYKRFMVDNNVVRDFGELGSKMIMQMFAFRSPKLLPKGKGFHGHPDGAVGMVILFSETNQPDEDRDQDNCLYEVPDDDFMTINEMLEHYPVAPEGYTLGYAGC</sequence>
<organism evidence="1">
    <name type="scientific">Brachypodium distachyon</name>
    <name type="common">Purple false brome</name>
    <name type="synonym">Trachynia distachya</name>
    <dbReference type="NCBI Taxonomy" id="15368"/>
    <lineage>
        <taxon>Eukaryota</taxon>
        <taxon>Viridiplantae</taxon>
        <taxon>Streptophyta</taxon>
        <taxon>Embryophyta</taxon>
        <taxon>Tracheophyta</taxon>
        <taxon>Spermatophyta</taxon>
        <taxon>Magnoliopsida</taxon>
        <taxon>Liliopsida</taxon>
        <taxon>Poales</taxon>
        <taxon>Poaceae</taxon>
        <taxon>BOP clade</taxon>
        <taxon>Pooideae</taxon>
        <taxon>Stipodae</taxon>
        <taxon>Brachypodieae</taxon>
        <taxon>Brachypodium</taxon>
    </lineage>
</organism>
<evidence type="ECO:0000313" key="2">
    <source>
        <dbReference type="EnsemblPlants" id="KQK06509"/>
    </source>
</evidence>
<evidence type="ECO:0000313" key="1">
    <source>
        <dbReference type="EMBL" id="KQK06509.1"/>
    </source>
</evidence>
<dbReference type="eggNOG" id="ENOG502R68J">
    <property type="taxonomic scope" value="Eukaryota"/>
</dbReference>